<reference evidence="13" key="1">
    <citation type="submission" date="2020-09" db="EMBL/GenBank/DDBJ databases">
        <title>Genome-Enabled Discovery of Anthraquinone Biosynthesis in Senna tora.</title>
        <authorList>
            <person name="Kang S.-H."/>
            <person name="Pandey R.P."/>
            <person name="Lee C.-M."/>
            <person name="Sim J.-S."/>
            <person name="Jeong J.-T."/>
            <person name="Choi B.-S."/>
            <person name="Jung M."/>
            <person name="Ginzburg D."/>
            <person name="Zhao K."/>
            <person name="Won S.Y."/>
            <person name="Oh T.-J."/>
            <person name="Yu Y."/>
            <person name="Kim N.-H."/>
            <person name="Lee O.R."/>
            <person name="Lee T.-H."/>
            <person name="Bashyal P."/>
            <person name="Kim T.-S."/>
            <person name="Lee W.-H."/>
            <person name="Kawkins C."/>
            <person name="Kim C.-K."/>
            <person name="Kim J.S."/>
            <person name="Ahn B.O."/>
            <person name="Rhee S.Y."/>
            <person name="Sohng J.K."/>
        </authorList>
    </citation>
    <scope>NUCLEOTIDE SEQUENCE</scope>
    <source>
        <tissue evidence="13">Leaf</tissue>
    </source>
</reference>
<keyword evidence="13" id="KW-0808">Transferase</keyword>
<dbReference type="InterPro" id="IPR000719">
    <property type="entry name" value="Prot_kinase_dom"/>
</dbReference>
<dbReference type="Proteomes" id="UP000634136">
    <property type="component" value="Unassembled WGS sequence"/>
</dbReference>
<evidence type="ECO:0000256" key="4">
    <source>
        <dbReference type="ARBA" id="ARBA00022692"/>
    </source>
</evidence>
<sequence>MPHSSQTLLPLFLFFYFTTLTTLIVSDQSPATSDAVSLLSFKSKADLDDNLLYVLHDRYDYCQWQGVKCAQGRVVRFILQSFGLRGVLASNTLTRLDQLRVLNLQNNSLSGPIPDLSSLSNLKTLVLDRNSFSASFPPSFLFLHRLRTLSLSHNNLSGLIPVELANLDSLICLRLDSNRFNGTLPPLNQYSLRIFNVSANNLSGPIPSTPTLARFQTASFLGNPGLCGEIIRKACDPRSRLFGSSSNDTASSAPLGQSAESHGGTLILSSPTNSKKHKKSSSSSTGQILGFAIGISVFIASFLLVIALVRKQSSSSKHIESPKMSSSALEAAREKKLGEIEGGDRHKSGKNLVFCGGEVELYTVEDLMRASAELMGRGSIGATYKAVVNGKFSVTVKRLDGGKTAITSNEVFERHMEMVGQLRHPNLVAVRAYFQAEGERLVIYDYQSNGSLFNLIHGSRSSRAKPLHWTSCLKIAEDVAHGLAYIHQSSRFIHGNLKSSNVLLGPEFEACVTDYSLSLLADSSSSSTDDPDSAAYKAPETRNSGRKPTSKSDVYAFGVLLLEILTAKYPSQHPFLVPMDLKDWVRVMRDDDDGGEDKQLGMLTEVASICSAISPEQRPPMWQVLKMIHEIRESATIQANSSKL</sequence>
<evidence type="ECO:0000313" key="14">
    <source>
        <dbReference type="Proteomes" id="UP000634136"/>
    </source>
</evidence>
<evidence type="ECO:0000256" key="7">
    <source>
        <dbReference type="ARBA" id="ARBA00022989"/>
    </source>
</evidence>
<accession>A0A834SXQ3</accession>
<evidence type="ECO:0000256" key="10">
    <source>
        <dbReference type="SAM" id="Phobius"/>
    </source>
</evidence>
<dbReference type="InterPro" id="IPR032675">
    <property type="entry name" value="LRR_dom_sf"/>
</dbReference>
<dbReference type="InterPro" id="IPR001245">
    <property type="entry name" value="Ser-Thr/Tyr_kinase_cat_dom"/>
</dbReference>
<feature type="domain" description="Protein kinase" evidence="12">
    <location>
        <begin position="369"/>
        <end position="632"/>
    </location>
</feature>
<evidence type="ECO:0000259" key="12">
    <source>
        <dbReference type="PROSITE" id="PS50011"/>
    </source>
</evidence>
<name>A0A834SXQ3_9FABA</name>
<keyword evidence="3" id="KW-0433">Leucine-rich repeat</keyword>
<dbReference type="InterPro" id="IPR011009">
    <property type="entry name" value="Kinase-like_dom_sf"/>
</dbReference>
<dbReference type="GO" id="GO:0005524">
    <property type="term" value="F:ATP binding"/>
    <property type="evidence" value="ECO:0007669"/>
    <property type="project" value="InterPro"/>
</dbReference>
<keyword evidence="2" id="KW-0597">Phosphoprotein</keyword>
<comment type="caution">
    <text evidence="13">The sequence shown here is derived from an EMBL/GenBank/DDBJ whole genome shotgun (WGS) entry which is preliminary data.</text>
</comment>
<evidence type="ECO:0000256" key="6">
    <source>
        <dbReference type="ARBA" id="ARBA00022737"/>
    </source>
</evidence>
<dbReference type="Gene3D" id="3.80.10.10">
    <property type="entry name" value="Ribonuclease Inhibitor"/>
    <property type="match status" value="2"/>
</dbReference>
<comment type="subcellular location">
    <subcellularLocation>
        <location evidence="1">Membrane</location>
        <topology evidence="1">Single-pass membrane protein</topology>
    </subcellularLocation>
</comment>
<keyword evidence="13" id="KW-0418">Kinase</keyword>
<evidence type="ECO:0000313" key="13">
    <source>
        <dbReference type="EMBL" id="KAF7809852.1"/>
    </source>
</evidence>
<keyword evidence="13" id="KW-0675">Receptor</keyword>
<dbReference type="AlphaFoldDB" id="A0A834SXQ3"/>
<feature type="compositionally biased region" description="Polar residues" evidence="9">
    <location>
        <begin position="243"/>
        <end position="260"/>
    </location>
</feature>
<dbReference type="SUPFAM" id="SSF52058">
    <property type="entry name" value="L domain-like"/>
    <property type="match status" value="1"/>
</dbReference>
<proteinExistence type="predicted"/>
<evidence type="ECO:0000256" key="3">
    <source>
        <dbReference type="ARBA" id="ARBA00022614"/>
    </source>
</evidence>
<dbReference type="FunFam" id="3.80.10.10:FF:000722">
    <property type="entry name" value="Leucine-rich repeat receptor-like protein kinase"/>
    <property type="match status" value="1"/>
</dbReference>
<keyword evidence="6" id="KW-0677">Repeat</keyword>
<keyword evidence="4 10" id="KW-0812">Transmembrane</keyword>
<evidence type="ECO:0000256" key="5">
    <source>
        <dbReference type="ARBA" id="ARBA00022729"/>
    </source>
</evidence>
<gene>
    <name evidence="13" type="ORF">G2W53_036595</name>
</gene>
<organism evidence="13 14">
    <name type="scientific">Senna tora</name>
    <dbReference type="NCBI Taxonomy" id="362788"/>
    <lineage>
        <taxon>Eukaryota</taxon>
        <taxon>Viridiplantae</taxon>
        <taxon>Streptophyta</taxon>
        <taxon>Embryophyta</taxon>
        <taxon>Tracheophyta</taxon>
        <taxon>Spermatophyta</taxon>
        <taxon>Magnoliopsida</taxon>
        <taxon>eudicotyledons</taxon>
        <taxon>Gunneridae</taxon>
        <taxon>Pentapetalae</taxon>
        <taxon>rosids</taxon>
        <taxon>fabids</taxon>
        <taxon>Fabales</taxon>
        <taxon>Fabaceae</taxon>
        <taxon>Caesalpinioideae</taxon>
        <taxon>Cassia clade</taxon>
        <taxon>Senna</taxon>
    </lineage>
</organism>
<feature type="transmembrane region" description="Helical" evidence="10">
    <location>
        <begin position="288"/>
        <end position="309"/>
    </location>
</feature>
<dbReference type="PROSITE" id="PS51450">
    <property type="entry name" value="LRR"/>
    <property type="match status" value="2"/>
</dbReference>
<keyword evidence="5 11" id="KW-0732">Signal</keyword>
<dbReference type="SUPFAM" id="SSF56112">
    <property type="entry name" value="Protein kinase-like (PK-like)"/>
    <property type="match status" value="1"/>
</dbReference>
<evidence type="ECO:0000256" key="8">
    <source>
        <dbReference type="ARBA" id="ARBA00023136"/>
    </source>
</evidence>
<dbReference type="GO" id="GO:0016020">
    <property type="term" value="C:membrane"/>
    <property type="evidence" value="ECO:0007669"/>
    <property type="project" value="UniProtKB-SubCell"/>
</dbReference>
<protein>
    <submittedName>
        <fullName evidence="13">Putative inactive receptor kinase</fullName>
    </submittedName>
</protein>
<feature type="signal peptide" evidence="11">
    <location>
        <begin position="1"/>
        <end position="26"/>
    </location>
</feature>
<dbReference type="EMBL" id="JAAIUW010000011">
    <property type="protein sequence ID" value="KAF7809852.1"/>
    <property type="molecule type" value="Genomic_DNA"/>
</dbReference>
<dbReference type="Gene3D" id="3.30.200.20">
    <property type="entry name" value="Phosphorylase Kinase, domain 1"/>
    <property type="match status" value="1"/>
</dbReference>
<dbReference type="InterPro" id="IPR046959">
    <property type="entry name" value="PRK1-6/SRF4-like"/>
</dbReference>
<dbReference type="PANTHER" id="PTHR48007:SF50">
    <property type="entry name" value="PROTEIN KINASE DOMAIN-CONTAINING PROTEIN"/>
    <property type="match status" value="1"/>
</dbReference>
<dbReference type="InterPro" id="IPR001611">
    <property type="entry name" value="Leu-rich_rpt"/>
</dbReference>
<dbReference type="OrthoDB" id="4062651at2759"/>
<keyword evidence="8 10" id="KW-0472">Membrane</keyword>
<keyword evidence="14" id="KW-1185">Reference proteome</keyword>
<dbReference type="Pfam" id="PF00560">
    <property type="entry name" value="LRR_1"/>
    <property type="match status" value="1"/>
</dbReference>
<keyword evidence="7 10" id="KW-1133">Transmembrane helix</keyword>
<evidence type="ECO:0000256" key="1">
    <source>
        <dbReference type="ARBA" id="ARBA00004167"/>
    </source>
</evidence>
<dbReference type="FunFam" id="3.80.10.10:FF:002837">
    <property type="entry name" value="Probable inactive receptor kinase At5g67200"/>
    <property type="match status" value="1"/>
</dbReference>
<feature type="region of interest" description="Disordered" evidence="9">
    <location>
        <begin position="243"/>
        <end position="282"/>
    </location>
</feature>
<dbReference type="Pfam" id="PF13855">
    <property type="entry name" value="LRR_8"/>
    <property type="match status" value="1"/>
</dbReference>
<dbReference type="Gene3D" id="1.10.510.10">
    <property type="entry name" value="Transferase(Phosphotransferase) domain 1"/>
    <property type="match status" value="1"/>
</dbReference>
<feature type="region of interest" description="Disordered" evidence="9">
    <location>
        <begin position="522"/>
        <end position="549"/>
    </location>
</feature>
<feature type="chain" id="PRO_5032423166" evidence="11">
    <location>
        <begin position="27"/>
        <end position="644"/>
    </location>
</feature>
<dbReference type="PROSITE" id="PS50011">
    <property type="entry name" value="PROTEIN_KINASE_DOM"/>
    <property type="match status" value="1"/>
</dbReference>
<evidence type="ECO:0000256" key="11">
    <source>
        <dbReference type="SAM" id="SignalP"/>
    </source>
</evidence>
<dbReference type="Pfam" id="PF07714">
    <property type="entry name" value="PK_Tyr_Ser-Thr"/>
    <property type="match status" value="1"/>
</dbReference>
<dbReference type="PANTHER" id="PTHR48007">
    <property type="entry name" value="LEUCINE-RICH REPEAT RECEPTOR-LIKE PROTEIN KINASE PXC1"/>
    <property type="match status" value="1"/>
</dbReference>
<dbReference type="GO" id="GO:0004672">
    <property type="term" value="F:protein kinase activity"/>
    <property type="evidence" value="ECO:0007669"/>
    <property type="project" value="InterPro"/>
</dbReference>
<evidence type="ECO:0000256" key="9">
    <source>
        <dbReference type="SAM" id="MobiDB-lite"/>
    </source>
</evidence>
<evidence type="ECO:0000256" key="2">
    <source>
        <dbReference type="ARBA" id="ARBA00022553"/>
    </source>
</evidence>